<sequence>MAKGKKKAATDSERQKKRRELLIEEFGPSVELHLSMMNKKRLDRIVKYMMNITDAEVSTRTRSIVIGELINSYYIKKLLKMKNEKSQVIYDVYNKLRELEKYKNDPSHIAEILTKEGFKTPIKNGRNISIKDKKWTKDDVIYFSKSENVVKYILLSNKN</sequence>
<accession>A0A7H9KBF2</accession>
<dbReference type="EMBL" id="CP056159">
    <property type="protein sequence ID" value="QLV03282.1"/>
    <property type="molecule type" value="Genomic_DNA"/>
</dbReference>
<dbReference type="AlphaFoldDB" id="A0A7H9KBF2"/>
<dbReference type="Proteomes" id="UP000512115">
    <property type="component" value="Chromosome"/>
</dbReference>
<reference evidence="1 2" key="1">
    <citation type="submission" date="2020-06" db="EMBL/GenBank/DDBJ databases">
        <title>REHAB project genomes.</title>
        <authorList>
            <person name="Shaw L.P."/>
        </authorList>
    </citation>
    <scope>NUCLEOTIDE SEQUENCE [LARGE SCALE GENOMIC DNA]</scope>
    <source>
        <strain evidence="1 2">RHBSTW-00814</strain>
    </source>
</reference>
<dbReference type="RefSeq" id="WP_181474438.1">
    <property type="nucleotide sequence ID" value="NZ_CP056159.1"/>
</dbReference>
<protein>
    <submittedName>
        <fullName evidence="1">Uncharacterized protein</fullName>
    </submittedName>
</protein>
<evidence type="ECO:0000313" key="1">
    <source>
        <dbReference type="EMBL" id="QLV03282.1"/>
    </source>
</evidence>
<organism evidence="1 2">
    <name type="scientific">Escherichia marmotae</name>
    <dbReference type="NCBI Taxonomy" id="1499973"/>
    <lineage>
        <taxon>Bacteria</taxon>
        <taxon>Pseudomonadati</taxon>
        <taxon>Pseudomonadota</taxon>
        <taxon>Gammaproteobacteria</taxon>
        <taxon>Enterobacterales</taxon>
        <taxon>Enterobacteriaceae</taxon>
        <taxon>Escherichia</taxon>
    </lineage>
</organism>
<proteinExistence type="predicted"/>
<name>A0A7H9KBF2_9ESCH</name>
<gene>
    <name evidence="1" type="ORF">HV284_20605</name>
</gene>
<evidence type="ECO:0000313" key="2">
    <source>
        <dbReference type="Proteomes" id="UP000512115"/>
    </source>
</evidence>